<name>A0A1I1CAN4_9BACT</name>
<accession>A0A1I1CAN4</accession>
<organism evidence="2 3">
    <name type="scientific">Algoriphagus aquimarinus</name>
    <dbReference type="NCBI Taxonomy" id="237018"/>
    <lineage>
        <taxon>Bacteria</taxon>
        <taxon>Pseudomonadati</taxon>
        <taxon>Bacteroidota</taxon>
        <taxon>Cytophagia</taxon>
        <taxon>Cytophagales</taxon>
        <taxon>Cyclobacteriaceae</taxon>
        <taxon>Algoriphagus</taxon>
    </lineage>
</organism>
<feature type="transmembrane region" description="Helical" evidence="1">
    <location>
        <begin position="197"/>
        <end position="217"/>
    </location>
</feature>
<protein>
    <submittedName>
        <fullName evidence="2">Uncharacterized protein</fullName>
    </submittedName>
</protein>
<evidence type="ECO:0000313" key="2">
    <source>
        <dbReference type="EMBL" id="SFB59775.1"/>
    </source>
</evidence>
<gene>
    <name evidence="2" type="ORF">SAMN04489723_12711</name>
</gene>
<dbReference type="STRING" id="237018.SAMN04489723_12711"/>
<keyword evidence="3" id="KW-1185">Reference proteome</keyword>
<reference evidence="2 3" key="1">
    <citation type="submission" date="2016-10" db="EMBL/GenBank/DDBJ databases">
        <authorList>
            <person name="de Groot N.N."/>
        </authorList>
    </citation>
    <scope>NUCLEOTIDE SEQUENCE [LARGE SCALE GENOMIC DNA]</scope>
    <source>
        <strain evidence="2 3">DSM 23399</strain>
    </source>
</reference>
<sequence>MDKIRQVKRSFESLLKVWLSKLDFAEEDLVSEDLIWFSETFDDFFTGSNLDEFINRDGRYQNRLELDKIDFTQILNSSVEFSNSKEERWSRLKVEKPNHFEYYRQLNEFNSENYKNYNVIDIYFRILKMLYSTASEKELERTKNIVLSRVLSTVHKVSVFEKKDFDSISLINDFYYGVLKGLFTKKEIISDLPDENFLRIVLFISIFNVYYLPLLSFKKVPLLRRYLLNIWIYLNELEKDNLLEDFLDSLSDMTLSNSGFSEIDLYDIRALLKGEDRNSDFYTNLDKVKSGGNQVILLNDLEEHLKFIESVSNNKTPDYIPENVPKYFLKTQEDEAIQLYKFRSMQTLVLEYLSTVRYFRGKDEFFKSFNRLRKNEQWSNHRTFFPKTINDVLVWLIIYSELKRELNFRFLETSYGYKYLDDVILFLFKNIPYDNKSMENMMGLRGLLLDSSFLNSMTGVSSDLLDRIDGNDLLTDEERRQSSSFWNSMFNFFGGQIQKSESLTPIKTSIFDDLISNISNQYLNNSLVNFLSNNLSQFNRKEKCQKELKTFVVASDLQLRKYVIPDWYSPAYGLSESIGRYLFEEENIQLDYNLFSKQILLQDRELKRVDVQGIIDKYSKDSLVVFRNAYPDFWIIGKKAKADMTSPITFSYKTYDRNSELLIIPKSSISIRYVYDGRFKGVQFLEKKLMVELLDLGGGNEDNLLKVKSIKGFTERFNLSSEELRKHFWIRIAAKAKVVIKDKDSILRFKLNPYGE</sequence>
<proteinExistence type="predicted"/>
<dbReference type="Proteomes" id="UP000198790">
    <property type="component" value="Unassembled WGS sequence"/>
</dbReference>
<keyword evidence="1" id="KW-1133">Transmembrane helix</keyword>
<keyword evidence="1" id="KW-0812">Transmembrane</keyword>
<evidence type="ECO:0000256" key="1">
    <source>
        <dbReference type="SAM" id="Phobius"/>
    </source>
</evidence>
<dbReference type="EMBL" id="FOKK01000027">
    <property type="protein sequence ID" value="SFB59775.1"/>
    <property type="molecule type" value="Genomic_DNA"/>
</dbReference>
<dbReference type="AlphaFoldDB" id="A0A1I1CAN4"/>
<evidence type="ECO:0000313" key="3">
    <source>
        <dbReference type="Proteomes" id="UP000198790"/>
    </source>
</evidence>
<keyword evidence="1" id="KW-0472">Membrane</keyword>